<proteinExistence type="predicted"/>
<name>A0ABW2A5D6_9GAMM</name>
<dbReference type="PANTHER" id="PTHR41247">
    <property type="entry name" value="HTH-TYPE TRANSCRIPTIONAL REPRESSOR YCNK"/>
    <property type="match status" value="1"/>
</dbReference>
<evidence type="ECO:0000313" key="3">
    <source>
        <dbReference type="Proteomes" id="UP001596422"/>
    </source>
</evidence>
<evidence type="ECO:0000256" key="1">
    <source>
        <dbReference type="SAM" id="SignalP"/>
    </source>
</evidence>
<dbReference type="SUPFAM" id="SSF160387">
    <property type="entry name" value="NosL/MerB-like"/>
    <property type="match status" value="1"/>
</dbReference>
<dbReference type="Gene3D" id="3.30.70.2060">
    <property type="match status" value="1"/>
</dbReference>
<dbReference type="InterPro" id="IPR008719">
    <property type="entry name" value="N2O_reductase_NosL"/>
</dbReference>
<sequence length="182" mass="20237">MKRIRLRHTGFLALAIALLAGCNGSNEPKSVAQQAVAIESRDECHLCGMLIANFPGPKGEAYGRGETEVKKFCSTRDLFAWALDPEYRHRVESIFVHDMAVTPWDHPDDETFIDARSAWYVIDHSRPGAMGPTLASFSRQDDARAFAEQYGGKLIGFDEITLETLSQLTLAVSKSDHQGMQH</sequence>
<comment type="caution">
    <text evidence="2">The sequence shown here is derived from an EMBL/GenBank/DDBJ whole genome shotgun (WGS) entry which is preliminary data.</text>
</comment>
<feature type="chain" id="PRO_5046950801" evidence="1">
    <location>
        <begin position="21"/>
        <end position="182"/>
    </location>
</feature>
<keyword evidence="3" id="KW-1185">Reference proteome</keyword>
<keyword evidence="1" id="KW-0732">Signal</keyword>
<dbReference type="RefSeq" id="WP_379910987.1">
    <property type="nucleotide sequence ID" value="NZ_JBHSWE010000001.1"/>
</dbReference>
<protein>
    <submittedName>
        <fullName evidence="2">Nitrous oxide reductase accessory protein NosL</fullName>
    </submittedName>
</protein>
<dbReference type="Proteomes" id="UP001596422">
    <property type="component" value="Unassembled WGS sequence"/>
</dbReference>
<dbReference type="Pfam" id="PF05573">
    <property type="entry name" value="NosL"/>
    <property type="match status" value="1"/>
</dbReference>
<organism evidence="2 3">
    <name type="scientific">Marinobacterium aestuariivivens</name>
    <dbReference type="NCBI Taxonomy" id="1698799"/>
    <lineage>
        <taxon>Bacteria</taxon>
        <taxon>Pseudomonadati</taxon>
        <taxon>Pseudomonadota</taxon>
        <taxon>Gammaproteobacteria</taxon>
        <taxon>Oceanospirillales</taxon>
        <taxon>Oceanospirillaceae</taxon>
        <taxon>Marinobacterium</taxon>
    </lineage>
</organism>
<reference evidence="3" key="1">
    <citation type="journal article" date="2019" name="Int. J. Syst. Evol. Microbiol.">
        <title>The Global Catalogue of Microorganisms (GCM) 10K type strain sequencing project: providing services to taxonomists for standard genome sequencing and annotation.</title>
        <authorList>
            <consortium name="The Broad Institute Genomics Platform"/>
            <consortium name="The Broad Institute Genome Sequencing Center for Infectious Disease"/>
            <person name="Wu L."/>
            <person name="Ma J."/>
        </authorList>
    </citation>
    <scope>NUCLEOTIDE SEQUENCE [LARGE SCALE GENOMIC DNA]</scope>
    <source>
        <strain evidence="3">NBRC 111756</strain>
    </source>
</reference>
<dbReference type="PANTHER" id="PTHR41247:SF1">
    <property type="entry name" value="HTH-TYPE TRANSCRIPTIONAL REPRESSOR YCNK"/>
    <property type="match status" value="1"/>
</dbReference>
<evidence type="ECO:0000313" key="2">
    <source>
        <dbReference type="EMBL" id="MFC6672549.1"/>
    </source>
</evidence>
<dbReference type="Gene3D" id="3.30.70.2050">
    <property type="match status" value="1"/>
</dbReference>
<accession>A0ABW2A5D6</accession>
<dbReference type="EMBL" id="JBHSWE010000001">
    <property type="protein sequence ID" value="MFC6672549.1"/>
    <property type="molecule type" value="Genomic_DNA"/>
</dbReference>
<feature type="signal peptide" evidence="1">
    <location>
        <begin position="1"/>
        <end position="20"/>
    </location>
</feature>
<gene>
    <name evidence="2" type="ORF">ACFQDL_22615</name>
</gene>
<dbReference type="PROSITE" id="PS51257">
    <property type="entry name" value="PROKAR_LIPOPROTEIN"/>
    <property type="match status" value="1"/>
</dbReference>